<organism evidence="5 6">
    <name type="scientific">Thermincola potens (strain JR)</name>
    <dbReference type="NCBI Taxonomy" id="635013"/>
    <lineage>
        <taxon>Bacteria</taxon>
        <taxon>Bacillati</taxon>
        <taxon>Bacillota</taxon>
        <taxon>Clostridia</taxon>
        <taxon>Eubacteriales</taxon>
        <taxon>Thermincolaceae</taxon>
        <taxon>Thermincola</taxon>
    </lineage>
</organism>
<evidence type="ECO:0000313" key="5">
    <source>
        <dbReference type="EMBL" id="ADG83419.1"/>
    </source>
</evidence>
<accession>D5XBJ0</accession>
<dbReference type="AlphaFoldDB" id="D5XBJ0"/>
<dbReference type="PANTHER" id="PTHR43308:SF5">
    <property type="entry name" value="S-LAYER PROTEIN _ PEPTIDOGLYCAN ENDO-BETA-N-ACETYLGLUCOSAMINIDASE"/>
    <property type="match status" value="1"/>
</dbReference>
<feature type="domain" description="SLH" evidence="4">
    <location>
        <begin position="215"/>
        <end position="278"/>
    </location>
</feature>
<gene>
    <name evidence="5" type="ordered locus">TherJR_2582</name>
</gene>
<dbReference type="EMBL" id="CP002028">
    <property type="protein sequence ID" value="ADG83419.1"/>
    <property type="molecule type" value="Genomic_DNA"/>
</dbReference>
<evidence type="ECO:0000256" key="2">
    <source>
        <dbReference type="SAM" id="MobiDB-lite"/>
    </source>
</evidence>
<dbReference type="KEGG" id="tjr:TherJR_2582"/>
<dbReference type="RefSeq" id="WP_013121413.1">
    <property type="nucleotide sequence ID" value="NC_014152.1"/>
</dbReference>
<feature type="chain" id="PRO_5003080162" evidence="3">
    <location>
        <begin position="28"/>
        <end position="433"/>
    </location>
</feature>
<feature type="signal peptide" evidence="3">
    <location>
        <begin position="1"/>
        <end position="27"/>
    </location>
</feature>
<proteinExistence type="predicted"/>
<protein>
    <submittedName>
        <fullName evidence="5">S-layer domain protein</fullName>
    </submittedName>
</protein>
<dbReference type="PROSITE" id="PS51272">
    <property type="entry name" value="SLH"/>
    <property type="match status" value="3"/>
</dbReference>
<feature type="compositionally biased region" description="Basic and acidic residues" evidence="2">
    <location>
        <begin position="65"/>
        <end position="81"/>
    </location>
</feature>
<keyword evidence="1" id="KW-0677">Repeat</keyword>
<feature type="domain" description="SLH" evidence="4">
    <location>
        <begin position="152"/>
        <end position="213"/>
    </location>
</feature>
<feature type="region of interest" description="Disordered" evidence="2">
    <location>
        <begin position="50"/>
        <end position="83"/>
    </location>
</feature>
<name>D5XBJ0_THEPJ</name>
<keyword evidence="6" id="KW-1185">Reference proteome</keyword>
<evidence type="ECO:0000256" key="3">
    <source>
        <dbReference type="SAM" id="SignalP"/>
    </source>
</evidence>
<dbReference type="Pfam" id="PF00395">
    <property type="entry name" value="SLH"/>
    <property type="match status" value="2"/>
</dbReference>
<sequence precursor="true">MKTKKLWAVLTSLALVVSLLLPGLAFAIGGTDDQKMAEVQKKVSDSVYNKEVGKGKGQAANGQKEQLKENNKQQGKNRERNQINNQVRKKMPDIANHWAKKNIERLNLEGVVRGYANGTFQPNKPVTMAEVITMVVKALGYEDEAQAKMDATLPYNNMAAVPKWAVGYVAVAIDKNLIDPSVHFQPNRAASRIAVTTILVKALGIDPGEDAVQAAVYFSDTNTLDETSKEYLILAVLNDLIKGYDDKTFKPNKPVTRAEMATLLGLLEDKLGTCLKNGRVKGILVSVDAANAIISVASNVTDSVYDSVYKEVKDYKVIDEAAIYRNGQPAELGDLEAGDRVLLLLNAEGNVAYLEAKEFTADQKYIGGEVTAIDTANKKLELLRFGVLKVTYNVSEDAKVVVDDKEADLEDIGVGDPVKVELNADGVAIKIIK</sequence>
<evidence type="ECO:0000259" key="4">
    <source>
        <dbReference type="PROSITE" id="PS51272"/>
    </source>
</evidence>
<evidence type="ECO:0000256" key="1">
    <source>
        <dbReference type="ARBA" id="ARBA00022737"/>
    </source>
</evidence>
<keyword evidence="3" id="KW-0732">Signal</keyword>
<dbReference type="PANTHER" id="PTHR43308">
    <property type="entry name" value="OUTER MEMBRANE PROTEIN ALPHA-RELATED"/>
    <property type="match status" value="1"/>
</dbReference>
<reference evidence="5 6" key="1">
    <citation type="submission" date="2010-05" db="EMBL/GenBank/DDBJ databases">
        <title>Complete sequence of Thermincola sp. JR.</title>
        <authorList>
            <consortium name="US DOE Joint Genome Institute"/>
            <person name="Lucas S."/>
            <person name="Copeland A."/>
            <person name="Lapidus A."/>
            <person name="Cheng J.-F."/>
            <person name="Bruce D."/>
            <person name="Goodwin L."/>
            <person name="Pitluck S."/>
            <person name="Chertkov O."/>
            <person name="Detter J.C."/>
            <person name="Han C."/>
            <person name="Tapia R."/>
            <person name="Land M."/>
            <person name="Hauser L."/>
            <person name="Kyrpides N."/>
            <person name="Mikhailova N."/>
            <person name="Hazen T.C."/>
            <person name="Woyke T."/>
        </authorList>
    </citation>
    <scope>NUCLEOTIDE SEQUENCE [LARGE SCALE GENOMIC DNA]</scope>
    <source>
        <strain evidence="5 6">JR</strain>
    </source>
</reference>
<dbReference type="Proteomes" id="UP000002377">
    <property type="component" value="Chromosome"/>
</dbReference>
<dbReference type="InterPro" id="IPR051465">
    <property type="entry name" value="Cell_Envelope_Struct_Comp"/>
</dbReference>
<evidence type="ECO:0000313" key="6">
    <source>
        <dbReference type="Proteomes" id="UP000002377"/>
    </source>
</evidence>
<dbReference type="OrthoDB" id="1804207at2"/>
<dbReference type="HOGENOM" id="CLU_633029_0_0_9"/>
<dbReference type="InterPro" id="IPR001119">
    <property type="entry name" value="SLH_dom"/>
</dbReference>
<feature type="domain" description="SLH" evidence="4">
    <location>
        <begin position="86"/>
        <end position="149"/>
    </location>
</feature>
<dbReference type="eggNOG" id="COG1404">
    <property type="taxonomic scope" value="Bacteria"/>
</dbReference>
<dbReference type="STRING" id="635013.TherJR_2582"/>